<keyword evidence="3 4" id="KW-0349">Heme</keyword>
<sequence length="291" mass="33798">MKQSVDKIFFVGFLLNIFFKNRFLRNLSWKIFGVDVHREKFLNKVKEIIALRTREIENGSETQSNDVLSLMIRENFINNQLTEGEIYSNSLVLFIAGTDTSSNTLSWFFYEVGRRPDIQKRIREEIDRILPNGKAPTLEDYNSLIYLNACIMETLRCHPPVGSVFKEASKSTHLGPILIPKDSIVHSFIAYSNKNNQIWNNANIFDPERFMDEEYLKKTNSDYSMLPFSMGIRKCIGYKFSLVETCCVLARMLQSYEIELLNDEVNDPVGYVGQITFRPGNLKIRMTKRVQ</sequence>
<evidence type="ECO:0000313" key="5">
    <source>
        <dbReference type="EMBL" id="EFC38882.1"/>
    </source>
</evidence>
<dbReference type="GeneID" id="8858816"/>
<dbReference type="PANTHER" id="PTHR24305:SF166">
    <property type="entry name" value="CYTOCHROME P450 12A4, MITOCHONDRIAL-RELATED"/>
    <property type="match status" value="1"/>
</dbReference>
<dbReference type="InterPro" id="IPR002401">
    <property type="entry name" value="Cyt_P450_E_grp-I"/>
</dbReference>
<dbReference type="Pfam" id="PF00067">
    <property type="entry name" value="p450"/>
    <property type="match status" value="1"/>
</dbReference>
<proteinExistence type="inferred from homology"/>
<evidence type="ECO:0000256" key="2">
    <source>
        <dbReference type="ARBA" id="ARBA00010617"/>
    </source>
</evidence>
<dbReference type="InterPro" id="IPR050121">
    <property type="entry name" value="Cytochrome_P450_monoxygenase"/>
</dbReference>
<dbReference type="OrthoDB" id="1470350at2759"/>
<dbReference type="PRINTS" id="PR00463">
    <property type="entry name" value="EP450I"/>
</dbReference>
<evidence type="ECO:0000313" key="6">
    <source>
        <dbReference type="Proteomes" id="UP000006671"/>
    </source>
</evidence>
<dbReference type="Proteomes" id="UP000006671">
    <property type="component" value="Unassembled WGS sequence"/>
</dbReference>
<dbReference type="KEGG" id="ngr:NAEGRDRAFT_52794"/>
<dbReference type="VEuPathDB" id="AmoebaDB:NAEGRDRAFT_52794"/>
<reference evidence="5 6" key="1">
    <citation type="journal article" date="2010" name="Cell">
        <title>The genome of Naegleria gruberi illuminates early eukaryotic versatility.</title>
        <authorList>
            <person name="Fritz-Laylin L.K."/>
            <person name="Prochnik S.E."/>
            <person name="Ginger M.L."/>
            <person name="Dacks J.B."/>
            <person name="Carpenter M.L."/>
            <person name="Field M.C."/>
            <person name="Kuo A."/>
            <person name="Paredez A."/>
            <person name="Chapman J."/>
            <person name="Pham J."/>
            <person name="Shu S."/>
            <person name="Neupane R."/>
            <person name="Cipriano M."/>
            <person name="Mancuso J."/>
            <person name="Tu H."/>
            <person name="Salamov A."/>
            <person name="Lindquist E."/>
            <person name="Shapiro H."/>
            <person name="Lucas S."/>
            <person name="Grigoriev I.V."/>
            <person name="Cande W.Z."/>
            <person name="Fulton C."/>
            <person name="Rokhsar D.S."/>
            <person name="Dawson S.C."/>
        </authorList>
    </citation>
    <scope>NUCLEOTIDE SEQUENCE [LARGE SCALE GENOMIC DNA]</scope>
    <source>
        <strain evidence="5 6">NEG-M</strain>
    </source>
</reference>
<dbReference type="RefSeq" id="XP_002671626.1">
    <property type="nucleotide sequence ID" value="XM_002671580.1"/>
</dbReference>
<gene>
    <name evidence="5" type="ORF">NAEGRDRAFT_52794</name>
</gene>
<dbReference type="GO" id="GO:0016705">
    <property type="term" value="F:oxidoreductase activity, acting on paired donors, with incorporation or reduction of molecular oxygen"/>
    <property type="evidence" value="ECO:0007669"/>
    <property type="project" value="InterPro"/>
</dbReference>
<dbReference type="InterPro" id="IPR001128">
    <property type="entry name" value="Cyt_P450"/>
</dbReference>
<keyword evidence="6" id="KW-1185">Reference proteome</keyword>
<dbReference type="PROSITE" id="PS00086">
    <property type="entry name" value="CYTOCHROME_P450"/>
    <property type="match status" value="1"/>
</dbReference>
<keyword evidence="4" id="KW-0503">Monooxygenase</keyword>
<dbReference type="InterPro" id="IPR017972">
    <property type="entry name" value="Cyt_P450_CS"/>
</dbReference>
<keyword evidence="3 4" id="KW-0479">Metal-binding</keyword>
<dbReference type="InterPro" id="IPR036396">
    <property type="entry name" value="Cyt_P450_sf"/>
</dbReference>
<name>D2VWE3_NAEGR</name>
<comment type="similarity">
    <text evidence="2 4">Belongs to the cytochrome P450 family.</text>
</comment>
<evidence type="ECO:0000256" key="1">
    <source>
        <dbReference type="ARBA" id="ARBA00001971"/>
    </source>
</evidence>
<dbReference type="PANTHER" id="PTHR24305">
    <property type="entry name" value="CYTOCHROME P450"/>
    <property type="match status" value="1"/>
</dbReference>
<accession>D2VWE3</accession>
<dbReference type="SUPFAM" id="SSF48264">
    <property type="entry name" value="Cytochrome P450"/>
    <property type="match status" value="1"/>
</dbReference>
<dbReference type="FunCoup" id="D2VWE3">
    <property type="interactions" value="299"/>
</dbReference>
<evidence type="ECO:0000256" key="4">
    <source>
        <dbReference type="RuleBase" id="RU000461"/>
    </source>
</evidence>
<protein>
    <submittedName>
        <fullName evidence="5">Predicted protein</fullName>
    </submittedName>
</protein>
<dbReference type="OMA" id="PLNITHE"/>
<organism evidence="6">
    <name type="scientific">Naegleria gruberi</name>
    <name type="common">Amoeba</name>
    <dbReference type="NCBI Taxonomy" id="5762"/>
    <lineage>
        <taxon>Eukaryota</taxon>
        <taxon>Discoba</taxon>
        <taxon>Heterolobosea</taxon>
        <taxon>Tetramitia</taxon>
        <taxon>Eutetramitia</taxon>
        <taxon>Vahlkampfiidae</taxon>
        <taxon>Naegleria</taxon>
    </lineage>
</organism>
<keyword evidence="3 4" id="KW-0408">Iron</keyword>
<evidence type="ECO:0000256" key="3">
    <source>
        <dbReference type="PIRSR" id="PIRSR602401-1"/>
    </source>
</evidence>
<dbReference type="eggNOG" id="KOG0157">
    <property type="taxonomic scope" value="Eukaryota"/>
</dbReference>
<dbReference type="AlphaFoldDB" id="D2VWE3"/>
<comment type="cofactor">
    <cofactor evidence="1 3">
        <name>heme</name>
        <dbReference type="ChEBI" id="CHEBI:30413"/>
    </cofactor>
</comment>
<dbReference type="EMBL" id="GG738904">
    <property type="protein sequence ID" value="EFC38882.1"/>
    <property type="molecule type" value="Genomic_DNA"/>
</dbReference>
<dbReference type="GO" id="GO:0005506">
    <property type="term" value="F:iron ion binding"/>
    <property type="evidence" value="ECO:0007669"/>
    <property type="project" value="InterPro"/>
</dbReference>
<dbReference type="GO" id="GO:0004497">
    <property type="term" value="F:monooxygenase activity"/>
    <property type="evidence" value="ECO:0007669"/>
    <property type="project" value="UniProtKB-KW"/>
</dbReference>
<dbReference type="Gene3D" id="1.10.630.10">
    <property type="entry name" value="Cytochrome P450"/>
    <property type="match status" value="1"/>
</dbReference>
<dbReference type="PRINTS" id="PR00385">
    <property type="entry name" value="P450"/>
</dbReference>
<dbReference type="GO" id="GO:0020037">
    <property type="term" value="F:heme binding"/>
    <property type="evidence" value="ECO:0007669"/>
    <property type="project" value="InterPro"/>
</dbReference>
<keyword evidence="4" id="KW-0560">Oxidoreductase</keyword>
<feature type="binding site" description="axial binding residue" evidence="3">
    <location>
        <position position="235"/>
    </location>
    <ligand>
        <name>heme</name>
        <dbReference type="ChEBI" id="CHEBI:30413"/>
    </ligand>
    <ligandPart>
        <name>Fe</name>
        <dbReference type="ChEBI" id="CHEBI:18248"/>
    </ligandPart>
</feature>
<dbReference type="STRING" id="5762.D2VWE3"/>
<dbReference type="InParanoid" id="D2VWE3"/>